<comment type="caution">
    <text evidence="1">The sequence shown here is derived from an EMBL/GenBank/DDBJ whole genome shotgun (WGS) entry which is preliminary data.</text>
</comment>
<reference evidence="1 2" key="1">
    <citation type="submission" date="2016-07" db="EMBL/GenBank/DDBJ databases">
        <title>Pervasive Adenine N6-methylation of Active Genes in Fungi.</title>
        <authorList>
            <consortium name="DOE Joint Genome Institute"/>
            <person name="Mondo S.J."/>
            <person name="Dannebaum R.O."/>
            <person name="Kuo R.C."/>
            <person name="Labutti K."/>
            <person name="Haridas S."/>
            <person name="Kuo A."/>
            <person name="Salamov A."/>
            <person name="Ahrendt S.R."/>
            <person name="Lipzen A."/>
            <person name="Sullivan W."/>
            <person name="Andreopoulos W.B."/>
            <person name="Clum A."/>
            <person name="Lindquist E."/>
            <person name="Daum C."/>
            <person name="Ramamoorthy G.K."/>
            <person name="Gryganskyi A."/>
            <person name="Culley D."/>
            <person name="Magnuson J.K."/>
            <person name="James T.Y."/>
            <person name="O'Malley M.A."/>
            <person name="Stajich J.E."/>
            <person name="Spatafora J.W."/>
            <person name="Visel A."/>
            <person name="Grigoriev I.V."/>
        </authorList>
    </citation>
    <scope>NUCLEOTIDE SEQUENCE [LARGE SCALE GENOMIC DNA]</scope>
    <source>
        <strain evidence="1 2">PL171</strain>
    </source>
</reference>
<dbReference type="EMBL" id="MCFL01000031">
    <property type="protein sequence ID" value="ORZ34007.1"/>
    <property type="molecule type" value="Genomic_DNA"/>
</dbReference>
<dbReference type="Proteomes" id="UP000193411">
    <property type="component" value="Unassembled WGS sequence"/>
</dbReference>
<dbReference type="AlphaFoldDB" id="A0A1Y2HHE4"/>
<evidence type="ECO:0000313" key="1">
    <source>
        <dbReference type="EMBL" id="ORZ34007.1"/>
    </source>
</evidence>
<organism evidence="1 2">
    <name type="scientific">Catenaria anguillulae PL171</name>
    <dbReference type="NCBI Taxonomy" id="765915"/>
    <lineage>
        <taxon>Eukaryota</taxon>
        <taxon>Fungi</taxon>
        <taxon>Fungi incertae sedis</taxon>
        <taxon>Blastocladiomycota</taxon>
        <taxon>Blastocladiomycetes</taxon>
        <taxon>Blastocladiales</taxon>
        <taxon>Catenariaceae</taxon>
        <taxon>Catenaria</taxon>
    </lineage>
</organism>
<name>A0A1Y2HHE4_9FUNG</name>
<keyword evidence="2" id="KW-1185">Reference proteome</keyword>
<proteinExistence type="predicted"/>
<sequence>MPQHKLCTADIVRLSLDQFFALSQMHRHSRGATVDFRQPDRHYAHGDLTGSTTGSSSAKATTVIRTVADTRSGKQTLAVGFEGHVCSLPSHPGSVANALAYNAFVRDHPIKPLCNFTDRVACFTVFPDTVAMATPSPPGVNSYRPWPLAVAPIAGDGLPAPYVWCLVLSNSHPEHEMTAAVRVMSPDGHTWIRTFTERDRPLVVRADSWTLVKMCEAHVLAPMRVVVEWYRMRTVNGLGATDPSSTEMALQLDRFPSVFMDLYVVPKEQVANLEHLRVARARCIKSLWLTADDCKRNQLLVPGNDNVLDKLDATRFFFGHIARFRKARTFPLSPPLCLVQFRTVSDSRHPSPRLIHPQFAAIHTLHQQA</sequence>
<protein>
    <submittedName>
        <fullName evidence="1">Uncharacterized protein</fullName>
    </submittedName>
</protein>
<accession>A0A1Y2HHE4</accession>
<gene>
    <name evidence="1" type="ORF">BCR44DRAFT_363010</name>
</gene>
<evidence type="ECO:0000313" key="2">
    <source>
        <dbReference type="Proteomes" id="UP000193411"/>
    </source>
</evidence>